<dbReference type="InterPro" id="IPR036709">
    <property type="entry name" value="Autotransporte_beta_dom_sf"/>
</dbReference>
<dbReference type="Proteomes" id="UP000179467">
    <property type="component" value="Unassembled WGS sequence"/>
</dbReference>
<dbReference type="SMART" id="SM00869">
    <property type="entry name" value="Autotransporter"/>
    <property type="match status" value="1"/>
</dbReference>
<organism evidence="4 5">
    <name type="scientific">Edaphosphingomonas haloaromaticamans</name>
    <dbReference type="NCBI Taxonomy" id="653954"/>
    <lineage>
        <taxon>Bacteria</taxon>
        <taxon>Pseudomonadati</taxon>
        <taxon>Pseudomonadota</taxon>
        <taxon>Alphaproteobacteria</taxon>
        <taxon>Sphingomonadales</taxon>
        <taxon>Rhizorhabdaceae</taxon>
        <taxon>Edaphosphingomonas</taxon>
    </lineage>
</organism>
<evidence type="ECO:0000313" key="4">
    <source>
        <dbReference type="EMBL" id="OHT18067.1"/>
    </source>
</evidence>
<dbReference type="InterPro" id="IPR005546">
    <property type="entry name" value="Autotransporte_beta"/>
</dbReference>
<feature type="region of interest" description="Disordered" evidence="1">
    <location>
        <begin position="271"/>
        <end position="290"/>
    </location>
</feature>
<keyword evidence="2" id="KW-0732">Signal</keyword>
<dbReference type="Gene3D" id="2.40.128.130">
    <property type="entry name" value="Autotransporter beta-domain"/>
    <property type="match status" value="1"/>
</dbReference>
<evidence type="ECO:0000313" key="5">
    <source>
        <dbReference type="Proteomes" id="UP000179467"/>
    </source>
</evidence>
<proteinExistence type="predicted"/>
<feature type="chain" id="PRO_5010218432" evidence="2">
    <location>
        <begin position="25"/>
        <end position="1076"/>
    </location>
</feature>
<dbReference type="SUPFAM" id="SSF103515">
    <property type="entry name" value="Autotransporter"/>
    <property type="match status" value="1"/>
</dbReference>
<dbReference type="RefSeq" id="WP_070931601.1">
    <property type="nucleotide sequence ID" value="NZ_MIPT01000001.1"/>
</dbReference>
<gene>
    <name evidence="4" type="ORF">BHE75_00035</name>
</gene>
<comment type="caution">
    <text evidence="4">The sequence shown here is derived from an EMBL/GenBank/DDBJ whole genome shotgun (WGS) entry which is preliminary data.</text>
</comment>
<evidence type="ECO:0000256" key="1">
    <source>
        <dbReference type="SAM" id="MobiDB-lite"/>
    </source>
</evidence>
<name>A0A1S1H7J7_9SPHN</name>
<evidence type="ECO:0000256" key="2">
    <source>
        <dbReference type="SAM" id="SignalP"/>
    </source>
</evidence>
<keyword evidence="5" id="KW-1185">Reference proteome</keyword>
<dbReference type="EMBL" id="MIPT01000001">
    <property type="protein sequence ID" value="OHT18067.1"/>
    <property type="molecule type" value="Genomic_DNA"/>
</dbReference>
<reference evidence="4 5" key="1">
    <citation type="submission" date="2016-09" db="EMBL/GenBank/DDBJ databases">
        <title>Metabolic pathway, cell adaptation mechanisms and a novel monoxygenase revealed through proteogenomic-transcription analysis of a Sphingomonas haloaromaticamans strain degrading the fungicide ortho-phenylphenol.</title>
        <authorList>
            <person name="Perruchon C."/>
            <person name="Papadopoulou E.S."/>
            <person name="Rousidou C."/>
            <person name="Vasileiadis S."/>
            <person name="Tanou G."/>
            <person name="Amoutzias G."/>
            <person name="Molassiotis A."/>
            <person name="Karpouzas D.G."/>
        </authorList>
    </citation>
    <scope>NUCLEOTIDE SEQUENCE [LARGE SCALE GENOMIC DNA]</scope>
    <source>
        <strain evidence="4 5">P3</strain>
    </source>
</reference>
<feature type="signal peptide" evidence="2">
    <location>
        <begin position="1"/>
        <end position="24"/>
    </location>
</feature>
<dbReference type="AlphaFoldDB" id="A0A1S1H7J7"/>
<accession>A0A1S1H7J7</accession>
<sequence length="1076" mass="107331">MRSLLATTCLTPLGLLILAAPVQAETTIGDKRTAGVATATVNSGAADDIKISSAGSIVPTASGAAVTVNSANKVTNEGAITFSDVNDATGILINDGMTTTITNSGKITIDETYAPTDTDKDGDLDGPLAQGSNRFAIRTAGAMTGNIVNGGTIAIEGNNSGGIVLGGTLTGSLTNSGSINVIGDNGYGIRARDVSGDVRVQGAINVQGANSVGLAVDGNVGGAMVVQGAITATGYRSTSVSDPSKLDADDLLQGGPAVRVAGNVAGGIVFAAPPKDTNPDDKDEDKDGIEDSKEGTAAITSYGSAAAVEIGSAAQDVAIGAVAGNANGHGLVVEGAIAGNGVFAGIDGNAMVIGGQGKAVTIAGGMTVSGTITATGAGAGSSATGLRIGSGATVAEIRNSGGIGAGSGTGAEGKATAIRIDAGANVGTIRNSGQIKASAGSADGAATAIVDKAGTVTLVENSGSIVATGALATSDRNVAIDLSANNGGTTVKQIAAAQGAAAPAIQGDILFGAGSDTLDIADGAVSGTTRFGTGANRLQLSGDAAYAGKAEFGAGNDVMALSGTSIFSGTADFGGGTDSLTLSDTARFSGTLAGSQGLAVNVAGGTLDLANTGTVALASLNVGGTGAIRVNVDGAAGTGTLYQVAGDASFAAGSKVVVKLANVSDSEGVYTFLRAGSVTGGDQLASADTALPYMFKSSVVAGANTNELAIDIQRKNATELGLNRSQAAAYDAVFKVLDKDAKIAGAFLDIADGGRFRRQLRQMLPDHAGGTFEAVTSGSRASARMLADPRAPFADQGGWGFWLQQVAWGTSKSLGDTASYDITGWGASGGAEAKTDGFGNFGVSLAYLYGKDADGGTDNEVQSNQFELAGYWRADFGALHTFARASGAYVKFKGRRDFAGTFGDEEVTRQTRGKWNGTLFSAAGGASYEMQFGRVSVRPVGSIDYYRLHEKGYDETGGGDAFNLIVDSRTSDEFAANGTVAVGLNFGGKDPDAGWFRTEIEGGRRQIIGGKLGSTTARFRDGEAFTLVPEDRTNGWVGRLRLLGGNSGFTAGGELSAEEQQGHAAIAFRASINIGF</sequence>
<dbReference type="Pfam" id="PF03797">
    <property type="entry name" value="Autotransporter"/>
    <property type="match status" value="1"/>
</dbReference>
<evidence type="ECO:0000259" key="3">
    <source>
        <dbReference type="PROSITE" id="PS51208"/>
    </source>
</evidence>
<dbReference type="OrthoDB" id="7613961at2"/>
<feature type="domain" description="Autotransporter" evidence="3">
    <location>
        <begin position="794"/>
        <end position="1076"/>
    </location>
</feature>
<dbReference type="PROSITE" id="PS51208">
    <property type="entry name" value="AUTOTRANSPORTER"/>
    <property type="match status" value="1"/>
</dbReference>
<protein>
    <submittedName>
        <fullName evidence="4">Autotransporter beta-domain protein</fullName>
    </submittedName>
</protein>